<protein>
    <submittedName>
        <fullName evidence="3">Insulinase family protein</fullName>
    </submittedName>
    <submittedName>
        <fullName evidence="4">Zn-dependent peptidase</fullName>
    </submittedName>
</protein>
<dbReference type="PANTHER" id="PTHR11851">
    <property type="entry name" value="METALLOPROTEASE"/>
    <property type="match status" value="1"/>
</dbReference>
<dbReference type="InterPro" id="IPR007863">
    <property type="entry name" value="Peptidase_M16_C"/>
</dbReference>
<dbReference type="Proteomes" id="UP000272781">
    <property type="component" value="Unassembled WGS sequence"/>
</dbReference>
<dbReference type="RefSeq" id="WP_123351718.1">
    <property type="nucleotide sequence ID" value="NZ_CP027432.2"/>
</dbReference>
<proteinExistence type="predicted"/>
<dbReference type="GO" id="GO:0046872">
    <property type="term" value="F:metal ion binding"/>
    <property type="evidence" value="ECO:0007669"/>
    <property type="project" value="InterPro"/>
</dbReference>
<evidence type="ECO:0000313" key="5">
    <source>
        <dbReference type="Proteomes" id="UP000272781"/>
    </source>
</evidence>
<reference evidence="3" key="3">
    <citation type="submission" date="2019-06" db="EMBL/GenBank/DDBJ databases">
        <title>A comparative analysis of the Nautiliaceae.</title>
        <authorList>
            <person name="Grosche A."/>
            <person name="Smedile F."/>
            <person name="Vetriani C."/>
        </authorList>
    </citation>
    <scope>NUCLEOTIDE SEQUENCE</scope>
    <source>
        <strain evidence="3">TB6</strain>
    </source>
</reference>
<evidence type="ECO:0000313" key="3">
    <source>
        <dbReference type="EMBL" id="QCI28468.1"/>
    </source>
</evidence>
<name>A0AAJ4UYC4_9BACT</name>
<dbReference type="InterPro" id="IPR011249">
    <property type="entry name" value="Metalloenz_LuxS/M16"/>
</dbReference>
<dbReference type="InterPro" id="IPR050361">
    <property type="entry name" value="MPP/UQCRC_Complex"/>
</dbReference>
<dbReference type="Proteomes" id="UP000298805">
    <property type="component" value="Chromosome"/>
</dbReference>
<dbReference type="EMBL" id="CP027432">
    <property type="protein sequence ID" value="QCI28468.1"/>
    <property type="molecule type" value="Genomic_DNA"/>
</dbReference>
<dbReference type="EMBL" id="RJVK01000001">
    <property type="protein sequence ID" value="ROR40805.1"/>
    <property type="molecule type" value="Genomic_DNA"/>
</dbReference>
<evidence type="ECO:0000259" key="2">
    <source>
        <dbReference type="Pfam" id="PF05193"/>
    </source>
</evidence>
<gene>
    <name evidence="3" type="ORF">C6V80_05695</name>
    <name evidence="4" type="ORF">EDC58_0286</name>
</gene>
<accession>A0AAJ4UYC4</accession>
<evidence type="ECO:0000313" key="4">
    <source>
        <dbReference type="EMBL" id="ROR40805.1"/>
    </source>
</evidence>
<keyword evidence="6" id="KW-1185">Reference proteome</keyword>
<feature type="domain" description="Peptidase M16 C-terminal" evidence="2">
    <location>
        <begin position="180"/>
        <end position="314"/>
    </location>
</feature>
<dbReference type="InterPro" id="IPR011765">
    <property type="entry name" value="Pept_M16_N"/>
</dbReference>
<dbReference type="SUPFAM" id="SSF63411">
    <property type="entry name" value="LuxS/MPP-like metallohydrolase"/>
    <property type="match status" value="2"/>
</dbReference>
<reference evidence="4 5" key="2">
    <citation type="submission" date="2018-11" db="EMBL/GenBank/DDBJ databases">
        <title>Genomic Encyclopedia of Type Strains, Phase IV (KMG-IV): sequencing the most valuable type-strain genomes for metagenomic binning, comparative biology and taxonomic classification.</title>
        <authorList>
            <person name="Goeker M."/>
        </authorList>
    </citation>
    <scope>NUCLEOTIDE SEQUENCE [LARGE SCALE GENOMIC DNA]</scope>
    <source>
        <strain evidence="4 5">DSM 27783</strain>
    </source>
</reference>
<dbReference type="AlphaFoldDB" id="A0AAJ4UYC4"/>
<evidence type="ECO:0000259" key="1">
    <source>
        <dbReference type="Pfam" id="PF00675"/>
    </source>
</evidence>
<dbReference type="Pfam" id="PF00675">
    <property type="entry name" value="Peptidase_M16"/>
    <property type="match status" value="1"/>
</dbReference>
<sequence length="385" mass="44609">MYFIYEKDALGRTIFEIVFKNTGSIYAKDAVAYMTAHILNTKGTLDKKEKFYSQLEEKAINLTITTNKEFSTVSMTFLNEKSSFAVKKLIELLQNPNFTQEALEKSKKEILAKKENLKNNHDYIASKNLFKAIFKNTPLERETIGENIQNVTLEDIKEHFSYFAKENAVFINGGKKIDIAEFIETLPNSKPKNDLFFKPKQSHIEEKREVEQSYIYFAAPFEVKKEEYYLAKIATFILGAGGFGSRMMEEIRVKRGYAYSAYAMNEFKKSYQILKGHLQTKLENTIDAKNLVVDIINVFLEKGITQEELDSAKKFLIGSEPLRNETLSQRLLRKFNEYYLGLGDGYFEKELNLIKNTTLDEINDFIKRHKEIKNLSFSVVTNDKN</sequence>
<evidence type="ECO:0000313" key="6">
    <source>
        <dbReference type="Proteomes" id="UP000298805"/>
    </source>
</evidence>
<dbReference type="PANTHER" id="PTHR11851:SF225">
    <property type="entry name" value="NON-PEPTIDASE HOMOLOG YMXG"/>
    <property type="match status" value="1"/>
</dbReference>
<dbReference type="Gene3D" id="3.30.830.10">
    <property type="entry name" value="Metalloenzyme, LuxS/M16 peptidase-like"/>
    <property type="match status" value="2"/>
</dbReference>
<reference evidence="6" key="1">
    <citation type="submission" date="2018-03" db="EMBL/GenBank/DDBJ databases">
        <title>A comparative analysis of the Nautiliaceae.</title>
        <authorList>
            <person name="Grosche A."/>
            <person name="Smedile F."/>
            <person name="Vetriani C."/>
        </authorList>
    </citation>
    <scope>NUCLEOTIDE SEQUENCE [LARGE SCALE GENOMIC DNA]</scope>
    <source>
        <strain evidence="6">TB6</strain>
    </source>
</reference>
<dbReference type="Pfam" id="PF05193">
    <property type="entry name" value="Peptidase_M16_C"/>
    <property type="match status" value="1"/>
</dbReference>
<organism evidence="4 5">
    <name type="scientific">Caminibacter pacificus</name>
    <dbReference type="NCBI Taxonomy" id="1424653"/>
    <lineage>
        <taxon>Bacteria</taxon>
        <taxon>Pseudomonadati</taxon>
        <taxon>Campylobacterota</taxon>
        <taxon>Epsilonproteobacteria</taxon>
        <taxon>Nautiliales</taxon>
        <taxon>Nautiliaceae</taxon>
        <taxon>Caminibacter</taxon>
    </lineage>
</organism>
<feature type="domain" description="Peptidase M16 N-terminal" evidence="1">
    <location>
        <begin position="21"/>
        <end position="145"/>
    </location>
</feature>